<proteinExistence type="predicted"/>
<accession>A0A7S5RFM8</accession>
<dbReference type="Proteomes" id="UP000646667">
    <property type="component" value="Segment"/>
</dbReference>
<reference evidence="1 2" key="1">
    <citation type="submission" date="2020-01" db="EMBL/GenBank/DDBJ databases">
        <title>Patterns of diversity and host range of bacteriophage communities associated with bean-nodulatin bacteria.</title>
        <authorList>
            <person name="Vann Cauwenberghe J."/>
            <person name="Santamaria R.I."/>
            <person name="Bustos P."/>
            <person name="Juarez S."/>
            <person name="Gonzalez V."/>
        </authorList>
    </citation>
    <scope>NUCLEOTIDE SEQUENCE [LARGE SCALE GENOMIC DNA]</scope>
    <source>
        <strain evidence="2">RHph</strain>
    </source>
</reference>
<organism evidence="1 2">
    <name type="scientific">Rhizobium phage RHph_N34</name>
    <dbReference type="NCBI Taxonomy" id="2509586"/>
    <lineage>
        <taxon>Viruses</taxon>
        <taxon>Duplodnaviria</taxon>
        <taxon>Heunggongvirae</taxon>
        <taxon>Uroviricota</taxon>
        <taxon>Caudoviricetes</taxon>
        <taxon>Pootjesviridae</taxon>
        <taxon>Staniewskivirinae</taxon>
        <taxon>Trinifflemingvirus</taxon>
        <taxon>Trinifflemingvirus N34</taxon>
    </lineage>
</organism>
<sequence length="94" mass="10687">MALTDKKAIRMALHLAIDSEKSLIDGYNNRAEEPAVIDAKKNIAAFRRVLKRYFPNQQKTPMDQMIDDGLKDGSIKHVNIYDLMKGKVPDRGDE</sequence>
<evidence type="ECO:0000313" key="1">
    <source>
        <dbReference type="EMBL" id="QIG73990.1"/>
    </source>
</evidence>
<dbReference type="EMBL" id="MN988534">
    <property type="protein sequence ID" value="QIG73990.1"/>
    <property type="molecule type" value="Genomic_DNA"/>
</dbReference>
<name>A0A7S5RFM8_9CAUD</name>
<protein>
    <submittedName>
        <fullName evidence="1">Uncharacterized protein</fullName>
    </submittedName>
</protein>
<gene>
    <name evidence="1" type="ORF">EVC06_215</name>
</gene>
<keyword evidence="2" id="KW-1185">Reference proteome</keyword>
<evidence type="ECO:0000313" key="2">
    <source>
        <dbReference type="Proteomes" id="UP000646667"/>
    </source>
</evidence>